<feature type="transmembrane region" description="Helical" evidence="1">
    <location>
        <begin position="6"/>
        <end position="28"/>
    </location>
</feature>
<protein>
    <submittedName>
        <fullName evidence="2">Uncharacterized protein</fullName>
    </submittedName>
</protein>
<sequence length="102" mass="11964">MVFRFLFLINNVITVVINGLLLFGVQIFNLGSIKINWFLEYVWGRGERMLHVNITYYIGQNSSSGILPVCSVDRDQSAFVFNYQKLHHIPNFSRRQTTYEML</sequence>
<proteinExistence type="predicted"/>
<dbReference type="AlphaFoldDB" id="A0A1A9Z4P5"/>
<accession>A0A1A9Z4P5</accession>
<reference evidence="3" key="1">
    <citation type="submission" date="2014-03" db="EMBL/GenBank/DDBJ databases">
        <authorList>
            <person name="Aksoy S."/>
            <person name="Warren W."/>
            <person name="Wilson R.K."/>
        </authorList>
    </citation>
    <scope>NUCLEOTIDE SEQUENCE [LARGE SCALE GENOMIC DNA]</scope>
    <source>
        <strain evidence="3">IAEA</strain>
    </source>
</reference>
<keyword evidence="1" id="KW-0472">Membrane</keyword>
<reference evidence="2" key="2">
    <citation type="submission" date="2020-05" db="UniProtKB">
        <authorList>
            <consortium name="EnsemblMetazoa"/>
        </authorList>
    </citation>
    <scope>IDENTIFICATION</scope>
    <source>
        <strain evidence="2">IAEA</strain>
    </source>
</reference>
<evidence type="ECO:0000313" key="2">
    <source>
        <dbReference type="EnsemblMetazoa" id="GPAI003899-PA"/>
    </source>
</evidence>
<keyword evidence="1" id="KW-0812">Transmembrane</keyword>
<keyword evidence="3" id="KW-1185">Reference proteome</keyword>
<dbReference type="EnsemblMetazoa" id="GPAI003899-RA">
    <property type="protein sequence ID" value="GPAI003899-PA"/>
    <property type="gene ID" value="GPAI003899"/>
</dbReference>
<organism evidence="2 3">
    <name type="scientific">Glossina pallidipes</name>
    <name type="common">Tsetse fly</name>
    <dbReference type="NCBI Taxonomy" id="7398"/>
    <lineage>
        <taxon>Eukaryota</taxon>
        <taxon>Metazoa</taxon>
        <taxon>Ecdysozoa</taxon>
        <taxon>Arthropoda</taxon>
        <taxon>Hexapoda</taxon>
        <taxon>Insecta</taxon>
        <taxon>Pterygota</taxon>
        <taxon>Neoptera</taxon>
        <taxon>Endopterygota</taxon>
        <taxon>Diptera</taxon>
        <taxon>Brachycera</taxon>
        <taxon>Muscomorpha</taxon>
        <taxon>Hippoboscoidea</taxon>
        <taxon>Glossinidae</taxon>
        <taxon>Glossina</taxon>
    </lineage>
</organism>
<name>A0A1A9Z4P5_GLOPL</name>
<evidence type="ECO:0000313" key="3">
    <source>
        <dbReference type="Proteomes" id="UP000092445"/>
    </source>
</evidence>
<dbReference type="VEuPathDB" id="VectorBase:GPAI003899"/>
<dbReference type="Proteomes" id="UP000092445">
    <property type="component" value="Unassembled WGS sequence"/>
</dbReference>
<keyword evidence="1" id="KW-1133">Transmembrane helix</keyword>
<evidence type="ECO:0000256" key="1">
    <source>
        <dbReference type="SAM" id="Phobius"/>
    </source>
</evidence>